<dbReference type="EMBL" id="JAQOWY010000108">
    <property type="protein sequence ID" value="KAK1850893.1"/>
    <property type="molecule type" value="Genomic_DNA"/>
</dbReference>
<feature type="compositionally biased region" description="Low complexity" evidence="2">
    <location>
        <begin position="242"/>
        <end position="251"/>
    </location>
</feature>
<feature type="coiled-coil region" evidence="1">
    <location>
        <begin position="1022"/>
        <end position="1082"/>
    </location>
</feature>
<gene>
    <name evidence="3" type="ORF">CCHR01_06460</name>
</gene>
<feature type="compositionally biased region" description="Polar residues" evidence="2">
    <location>
        <begin position="306"/>
        <end position="322"/>
    </location>
</feature>
<evidence type="ECO:0000256" key="1">
    <source>
        <dbReference type="SAM" id="Coils"/>
    </source>
</evidence>
<proteinExistence type="predicted"/>
<evidence type="ECO:0000313" key="4">
    <source>
        <dbReference type="Proteomes" id="UP001243330"/>
    </source>
</evidence>
<keyword evidence="1" id="KW-0175">Coiled coil</keyword>
<feature type="coiled-coil region" evidence="1">
    <location>
        <begin position="1108"/>
        <end position="1149"/>
    </location>
</feature>
<dbReference type="Proteomes" id="UP001243330">
    <property type="component" value="Unassembled WGS sequence"/>
</dbReference>
<protein>
    <submittedName>
        <fullName evidence="3">Uncharacterized protein</fullName>
    </submittedName>
</protein>
<feature type="compositionally biased region" description="Polar residues" evidence="2">
    <location>
        <begin position="22"/>
        <end position="37"/>
    </location>
</feature>
<feature type="compositionally biased region" description="Low complexity" evidence="2">
    <location>
        <begin position="38"/>
        <end position="53"/>
    </location>
</feature>
<feature type="compositionally biased region" description="Polar residues" evidence="2">
    <location>
        <begin position="1430"/>
        <end position="1446"/>
    </location>
</feature>
<evidence type="ECO:0000256" key="2">
    <source>
        <dbReference type="SAM" id="MobiDB-lite"/>
    </source>
</evidence>
<sequence length="1453" mass="165296">MGDSKRRRSSEDNRGRNVRPASDNTEAFPNDNHLTIRTNAPANNTNDVAVNATSDGRTSRQAARSEMVQESSAVARSSRAPISRKEVPASETVSPDDTGAGRFHWPRPSSRPRRFTHRRAMSDANPSGPSNTAPSESQEAAQGQPRESRRSISGAESGEPRRSISEAVTSSHVDDQIPPPQFRRTSSQTIIRKEVGSSGRDSSRGHPPVGPLPSPSVPSRRGSNGQHPQNKPLPPCPDESPARSPGPSSRESSGHHPQNKPLPARPVESNQTPIKDASLRNDSPSIFNSTPPENPPGPAIAPRSTGYGSSTRNLDRQSSTATPPLIDISASPGPLPRDSGQASDQKRKLDFNMSPLKPSSEKPSSKSVLRLWKQNVEGQQSSATASQSSEATPMPASRTTSVDPKTSIPWSGPTLEQKKSANSLIDFNGPFETSGDSEKTPATQQPQRPVFPDPNSPTLKAFKTEPPRDGPGFHGRPTPEPNPDASNRPHVWIRPQRLPVDESQETIETYKKSFSLNQETRLTLLSRTHRYPDYGRDEEAARRKAEFERQTGETMSDADYYSLFDQTTATDGMISSLMEFMEGREYVKAPYVNRIIHQLLKMMYQSAREESRLRDRRKRECDLLKRRLEDCEKRCGGKTKPVSLDTSGDREKTLRLIKEMWDRMDGVMDKEEDCIRDHNHKWRNREETLRRNDASFREWRALDERFRSLWDERQHLEELIASRNGYLVEDLGRLKDVDDQLQHMRRDFGTWLEYRTNMLIDWIKPIGEDDIDGSVAKLRDIHRGLHIEVALLNTDMGRLKRIADFQREAREVQARSMVDATADSRQPTLPQVSTDGSQPEDIQHVEPAAHPCSGCRSRDDQLREKDRMLKERTKLLKLGVYKQSAAENQRDKLKEALEQVYSNRVQDALNTIGSYRTLVIDEMEWEMDYLNRLLHAQVGRTKEQADLFQGTVDSLRDKDPSNPVLQELEDMHNSVQRLADTTEATQRSFGQQLDRMVSNRATHLDQAAEPDEQDQIARDGLVTTLKSQVDELTRRIRKMSEKKAHENLKVVDKVRQDMERKISDLQDRVARYKEDLQQQRKGIQADLDSTVFRDQRSTSQLFAKDAELEEREEECRRIEGTARTLQAELDKLKAAYGEIEELNEDLEGKVWALQIHLEERNETDRWSLWDGTEIEVTGNDDPDYRRQANINKLQRDLVTAIAKGMNEAEKNTSKSSRSASAKFTKFFESTVRKLDKKKADETSTTSSIHETEKNIEAFWRMVDFQRRRAEVVSLIRSSRIQQAKDRLGELVRSIEHYTDYWPDKQHEYEAFRSMHYLQAYVNVALTTIQVSVGENYSMIARESMATARGEFLKAETYVAKLKERPGAGGAWQAMGRYLQIQTQRSVEELQQCDCKYKTRPCLQHSRDGSAAYYDFMQAPDDQAEMELPRSVQNTLEPYGRSASNYTMDPRRHG</sequence>
<comment type="caution">
    <text evidence="3">The sequence shown here is derived from an EMBL/GenBank/DDBJ whole genome shotgun (WGS) entry which is preliminary data.</text>
</comment>
<reference evidence="3" key="1">
    <citation type="submission" date="2023-01" db="EMBL/GenBank/DDBJ databases">
        <title>Colletotrichum chrysophilum M932 genome sequence.</title>
        <authorList>
            <person name="Baroncelli R."/>
        </authorList>
    </citation>
    <scope>NUCLEOTIDE SEQUENCE</scope>
    <source>
        <strain evidence="3">M932</strain>
    </source>
</reference>
<feature type="compositionally biased region" description="Polar residues" evidence="2">
    <location>
        <begin position="54"/>
        <end position="75"/>
    </location>
</feature>
<name>A0AAD9EJR9_9PEZI</name>
<feature type="region of interest" description="Disordered" evidence="2">
    <location>
        <begin position="1423"/>
        <end position="1453"/>
    </location>
</feature>
<feature type="compositionally biased region" description="Low complexity" evidence="2">
    <location>
        <begin position="379"/>
        <end position="392"/>
    </location>
</feature>
<accession>A0AAD9EJR9</accession>
<feature type="compositionally biased region" description="Basic residues" evidence="2">
    <location>
        <begin position="110"/>
        <end position="119"/>
    </location>
</feature>
<feature type="region of interest" description="Disordered" evidence="2">
    <location>
        <begin position="817"/>
        <end position="840"/>
    </location>
</feature>
<feature type="region of interest" description="Disordered" evidence="2">
    <location>
        <begin position="1"/>
        <end position="497"/>
    </location>
</feature>
<evidence type="ECO:0000313" key="3">
    <source>
        <dbReference type="EMBL" id="KAK1850893.1"/>
    </source>
</evidence>
<organism evidence="3 4">
    <name type="scientific">Colletotrichum chrysophilum</name>
    <dbReference type="NCBI Taxonomy" id="1836956"/>
    <lineage>
        <taxon>Eukaryota</taxon>
        <taxon>Fungi</taxon>
        <taxon>Dikarya</taxon>
        <taxon>Ascomycota</taxon>
        <taxon>Pezizomycotina</taxon>
        <taxon>Sordariomycetes</taxon>
        <taxon>Hypocreomycetidae</taxon>
        <taxon>Glomerellales</taxon>
        <taxon>Glomerellaceae</taxon>
        <taxon>Colletotrichum</taxon>
        <taxon>Colletotrichum gloeosporioides species complex</taxon>
    </lineage>
</organism>
<keyword evidence="4" id="KW-1185">Reference proteome</keyword>
<feature type="compositionally biased region" description="Polar residues" evidence="2">
    <location>
        <begin position="124"/>
        <end position="141"/>
    </location>
</feature>
<feature type="compositionally biased region" description="Polar residues" evidence="2">
    <location>
        <begin position="280"/>
        <end position="290"/>
    </location>
</feature>
<feature type="compositionally biased region" description="Polar residues" evidence="2">
    <location>
        <begin position="823"/>
        <end position="837"/>
    </location>
</feature>